<protein>
    <submittedName>
        <fullName evidence="3">Uncharacterized protein</fullName>
    </submittedName>
</protein>
<feature type="chain" id="PRO_5045286805" evidence="2">
    <location>
        <begin position="26"/>
        <end position="323"/>
    </location>
</feature>
<evidence type="ECO:0000313" key="3">
    <source>
        <dbReference type="EMBL" id="KAL0952963.1"/>
    </source>
</evidence>
<dbReference type="Proteomes" id="UP001556367">
    <property type="component" value="Unassembled WGS sequence"/>
</dbReference>
<name>A0ABR3JBX9_9AGAR</name>
<sequence length="323" mass="36193">MFTKSFVSTVTLALVALNAASYVAAKPVCAVIFQLICHWPHIPLYSDGELVSGNDLSDSDLNARELATIQLEASNSQLEASNSQLEASNSQLEARAPKKSPGKDSKPNTRPAPHNKPTNPPPQNTLPELLKWVLPALYNPFNREQVLPEPTPEHTPEKREESEIEPMVAREPIYASDPTHSRYIRDLWDGEVRDDWSARRDLEHVAAVVARELAESEDSRLSERDLDDDTLEAREFDDESLEARDFDDESLEARDIDDDTLEARDADDEALEARDIDDESLEARDADDESLEAREFDGPSDLEARELDDVLESRSDGSIDELD</sequence>
<proteinExistence type="predicted"/>
<evidence type="ECO:0000256" key="2">
    <source>
        <dbReference type="SAM" id="SignalP"/>
    </source>
</evidence>
<feature type="region of interest" description="Disordered" evidence="1">
    <location>
        <begin position="237"/>
        <end position="323"/>
    </location>
</feature>
<feature type="compositionally biased region" description="Basic and acidic residues" evidence="1">
    <location>
        <begin position="151"/>
        <end position="161"/>
    </location>
</feature>
<accession>A0ABR3JBX9</accession>
<evidence type="ECO:0000256" key="1">
    <source>
        <dbReference type="SAM" id="MobiDB-lite"/>
    </source>
</evidence>
<feature type="compositionally biased region" description="Basic and acidic residues" evidence="1">
    <location>
        <begin position="291"/>
        <end position="317"/>
    </location>
</feature>
<organism evidence="3 4">
    <name type="scientific">Hohenbuehelia grisea</name>
    <dbReference type="NCBI Taxonomy" id="104357"/>
    <lineage>
        <taxon>Eukaryota</taxon>
        <taxon>Fungi</taxon>
        <taxon>Dikarya</taxon>
        <taxon>Basidiomycota</taxon>
        <taxon>Agaricomycotina</taxon>
        <taxon>Agaricomycetes</taxon>
        <taxon>Agaricomycetidae</taxon>
        <taxon>Agaricales</taxon>
        <taxon>Pleurotineae</taxon>
        <taxon>Pleurotaceae</taxon>
        <taxon>Hohenbuehelia</taxon>
    </lineage>
</organism>
<reference evidence="4" key="1">
    <citation type="submission" date="2024-06" db="EMBL/GenBank/DDBJ databases">
        <title>Multi-omics analyses provide insights into the biosynthesis of the anticancer antibiotic pleurotin in Hohenbuehelia grisea.</title>
        <authorList>
            <person name="Weaver J.A."/>
            <person name="Alberti F."/>
        </authorList>
    </citation>
    <scope>NUCLEOTIDE SEQUENCE [LARGE SCALE GENOMIC DNA]</scope>
    <source>
        <strain evidence="4">T-177</strain>
    </source>
</reference>
<gene>
    <name evidence="3" type="ORF">HGRIS_007175</name>
</gene>
<feature type="compositionally biased region" description="Polar residues" evidence="1">
    <location>
        <begin position="77"/>
        <end position="92"/>
    </location>
</feature>
<feature type="compositionally biased region" description="Acidic residues" evidence="1">
    <location>
        <begin position="237"/>
        <end position="290"/>
    </location>
</feature>
<keyword evidence="4" id="KW-1185">Reference proteome</keyword>
<dbReference type="EMBL" id="JASNQZ010000010">
    <property type="protein sequence ID" value="KAL0952963.1"/>
    <property type="molecule type" value="Genomic_DNA"/>
</dbReference>
<feature type="signal peptide" evidence="2">
    <location>
        <begin position="1"/>
        <end position="25"/>
    </location>
</feature>
<evidence type="ECO:0000313" key="4">
    <source>
        <dbReference type="Proteomes" id="UP001556367"/>
    </source>
</evidence>
<comment type="caution">
    <text evidence="3">The sequence shown here is derived from an EMBL/GenBank/DDBJ whole genome shotgun (WGS) entry which is preliminary data.</text>
</comment>
<feature type="region of interest" description="Disordered" evidence="1">
    <location>
        <begin position="143"/>
        <end position="164"/>
    </location>
</feature>
<keyword evidence="2" id="KW-0732">Signal</keyword>
<feature type="region of interest" description="Disordered" evidence="1">
    <location>
        <begin position="77"/>
        <end position="126"/>
    </location>
</feature>